<feature type="domain" description="Glycine zipper 2TM" evidence="1">
    <location>
        <begin position="34"/>
        <end position="70"/>
    </location>
</feature>
<dbReference type="Pfam" id="PF05433">
    <property type="entry name" value="Rick_17kDa_Anti"/>
    <property type="match status" value="1"/>
</dbReference>
<dbReference type="EMBL" id="CP054212">
    <property type="protein sequence ID" value="QKJ87272.1"/>
    <property type="molecule type" value="Genomic_DNA"/>
</dbReference>
<evidence type="ECO:0000313" key="3">
    <source>
        <dbReference type="Proteomes" id="UP000505325"/>
    </source>
</evidence>
<dbReference type="RefSeq" id="WP_173634227.1">
    <property type="nucleotide sequence ID" value="NZ_CP054212.1"/>
</dbReference>
<name>A0A6M8UK78_9GAMM</name>
<evidence type="ECO:0000313" key="2">
    <source>
        <dbReference type="EMBL" id="QKJ87272.1"/>
    </source>
</evidence>
<reference evidence="2 3" key="1">
    <citation type="submission" date="2020-06" db="EMBL/GenBank/DDBJ databases">
        <title>Genome sequence of Paramixta manurensis strain PD-1.</title>
        <authorList>
            <person name="Lee C.W."/>
            <person name="Kim J."/>
        </authorList>
    </citation>
    <scope>NUCLEOTIDE SEQUENCE [LARGE SCALE GENOMIC DNA]</scope>
    <source>
        <strain evidence="2 3">PD-1</strain>
    </source>
</reference>
<dbReference type="PROSITE" id="PS51257">
    <property type="entry name" value="PROKAR_LIPOPROTEIN"/>
    <property type="match status" value="1"/>
</dbReference>
<proteinExistence type="predicted"/>
<dbReference type="AlphaFoldDB" id="A0A6M8UK78"/>
<gene>
    <name evidence="2" type="ORF">PMPD1_2328</name>
</gene>
<dbReference type="Proteomes" id="UP000505325">
    <property type="component" value="Chromosome"/>
</dbReference>
<dbReference type="InterPro" id="IPR008816">
    <property type="entry name" value="Gly_zipper_2TM_dom"/>
</dbReference>
<protein>
    <recommendedName>
        <fullName evidence="1">Glycine zipper 2TM domain-containing protein</fullName>
    </recommendedName>
</protein>
<accession>A0A6M8UK78</accession>
<sequence>MSINTKRFTVALVAATLVLSLSGCSHWSKRDRNTAIGAGAGAIGGSILTNGSGLGTIGGAAVGGIIGHQVH</sequence>
<dbReference type="KEGG" id="pmak:PMPD1_2328"/>
<dbReference type="NCBIfam" id="NF007830">
    <property type="entry name" value="PRK10540.1"/>
    <property type="match status" value="1"/>
</dbReference>
<dbReference type="GO" id="GO:0019867">
    <property type="term" value="C:outer membrane"/>
    <property type="evidence" value="ECO:0007669"/>
    <property type="project" value="InterPro"/>
</dbReference>
<evidence type="ECO:0000259" key="1">
    <source>
        <dbReference type="Pfam" id="PF05433"/>
    </source>
</evidence>
<organism evidence="2 3">
    <name type="scientific">Paramixta manurensis</name>
    <dbReference type="NCBI Taxonomy" id="2740817"/>
    <lineage>
        <taxon>Bacteria</taxon>
        <taxon>Pseudomonadati</taxon>
        <taxon>Pseudomonadota</taxon>
        <taxon>Gammaproteobacteria</taxon>
        <taxon>Enterobacterales</taxon>
        <taxon>Erwiniaceae</taxon>
        <taxon>Paramixta</taxon>
    </lineage>
</organism>
<keyword evidence="3" id="KW-1185">Reference proteome</keyword>